<name>A0A1W6BW04_9BACT</name>
<proteinExistence type="predicted"/>
<gene>
    <name evidence="1" type="ORF">CCUN_0601</name>
</gene>
<protein>
    <recommendedName>
        <fullName evidence="3">TfoX domain-containing protein</fullName>
    </recommendedName>
</protein>
<dbReference type="AlphaFoldDB" id="A0A1W6BW04"/>
<dbReference type="KEGG" id="ccun:CCUN_0601"/>
<evidence type="ECO:0000313" key="1">
    <source>
        <dbReference type="EMBL" id="ARJ56235.1"/>
    </source>
</evidence>
<dbReference type="STRING" id="1121267.CCUN_0601"/>
<evidence type="ECO:0000313" key="2">
    <source>
        <dbReference type="Proteomes" id="UP000192902"/>
    </source>
</evidence>
<dbReference type="OrthoDB" id="8687154at2"/>
<reference evidence="1 2" key="1">
    <citation type="submission" date="2017-04" db="EMBL/GenBank/DDBJ databases">
        <title>Complete genome sequence of the Campylobacter cuniculorum type strain LMG24588.</title>
        <authorList>
            <person name="Miller W.G."/>
            <person name="Yee E."/>
            <person name="Revez J."/>
            <person name="Bono J.L."/>
            <person name="Rossi M."/>
        </authorList>
    </citation>
    <scope>NUCLEOTIDE SEQUENCE [LARGE SCALE GENOMIC DNA]</scope>
    <source>
        <strain evidence="1 2">LMG 24588</strain>
    </source>
</reference>
<organism evidence="1 2">
    <name type="scientific">Campylobacter cuniculorum DSM 23162 = LMG 24588</name>
    <dbReference type="NCBI Taxonomy" id="1121267"/>
    <lineage>
        <taxon>Bacteria</taxon>
        <taxon>Pseudomonadati</taxon>
        <taxon>Campylobacterota</taxon>
        <taxon>Epsilonproteobacteria</taxon>
        <taxon>Campylobacterales</taxon>
        <taxon>Campylobacteraceae</taxon>
        <taxon>Campylobacter</taxon>
    </lineage>
</organism>
<dbReference type="SUPFAM" id="SSF159894">
    <property type="entry name" value="YgaC/TfoX-N like"/>
    <property type="match status" value="1"/>
</dbReference>
<dbReference type="Proteomes" id="UP000192902">
    <property type="component" value="Chromosome"/>
</dbReference>
<dbReference type="RefSeq" id="WP_027306311.1">
    <property type="nucleotide sequence ID" value="NZ_CP020867.1"/>
</dbReference>
<sequence length="105" mass="12649">MASSVEFKDFVMEQLQQNSFNFNFSFRKMFGEYFIYLNRQPAFLICNDIVYVKPFEELKILLKDNELSRPFKGAKEWFVLDIEESEILSKLIKILARILPKYYKN</sequence>
<accession>A0A1W6BW04</accession>
<dbReference type="eggNOG" id="COG3070">
    <property type="taxonomic scope" value="Bacteria"/>
</dbReference>
<dbReference type="EMBL" id="CP020867">
    <property type="protein sequence ID" value="ARJ56235.1"/>
    <property type="molecule type" value="Genomic_DNA"/>
</dbReference>
<evidence type="ECO:0008006" key="3">
    <source>
        <dbReference type="Google" id="ProtNLM"/>
    </source>
</evidence>